<keyword evidence="5" id="KW-0472">Membrane</keyword>
<gene>
    <name evidence="8" type="ORF">BRETT_001966</name>
</gene>
<dbReference type="EMBL" id="CP063137">
    <property type="protein sequence ID" value="QOU21802.1"/>
    <property type="molecule type" value="Genomic_DNA"/>
</dbReference>
<keyword evidence="3" id="KW-1134">Transmembrane beta strand</keyword>
<evidence type="ECO:0000313" key="8">
    <source>
        <dbReference type="EMBL" id="QOU21802.1"/>
    </source>
</evidence>
<reference evidence="8" key="1">
    <citation type="submission" date="2020-10" db="EMBL/GenBank/DDBJ databases">
        <authorList>
            <person name="Palmer J.M."/>
        </authorList>
    </citation>
    <scope>NUCLEOTIDE SEQUENCE</scope>
    <source>
        <strain evidence="8">UCD 2041</strain>
    </source>
</reference>
<evidence type="ECO:0000256" key="4">
    <source>
        <dbReference type="ARBA" id="ARBA00022692"/>
    </source>
</evidence>
<dbReference type="InterPro" id="IPR039910">
    <property type="entry name" value="D15-like"/>
</dbReference>
<dbReference type="GO" id="GO:0005741">
    <property type="term" value="C:mitochondrial outer membrane"/>
    <property type="evidence" value="ECO:0007669"/>
    <property type="project" value="UniProtKB-SubCell"/>
</dbReference>
<dbReference type="InterPro" id="IPR000184">
    <property type="entry name" value="Bac_surfAg_D15"/>
</dbReference>
<dbReference type="PANTHER" id="PTHR12815:SF18">
    <property type="entry name" value="SORTING AND ASSEMBLY MACHINERY COMPONENT 50 HOMOLOG"/>
    <property type="match status" value="1"/>
</dbReference>
<dbReference type="AlphaFoldDB" id="A0A871RFN8"/>
<keyword evidence="4" id="KW-0812">Transmembrane</keyword>
<dbReference type="KEGG" id="bbrx:BRETT_001966"/>
<dbReference type="OrthoDB" id="1724197at2759"/>
<reference evidence="8" key="2">
    <citation type="journal article" name="BMC Genomics">
        <title>New genome assemblies reveal patterns of domestication and adaptation across Brettanomyces (Dekkera) species.</title>
        <authorList>
            <person name="Roach M.J."/>
            <person name="Borneman A.R."/>
        </authorList>
    </citation>
    <scope>NUCLEOTIDE SEQUENCE</scope>
    <source>
        <strain evidence="8">UCD 2041</strain>
    </source>
</reference>
<evidence type="ECO:0000256" key="2">
    <source>
        <dbReference type="ARBA" id="ARBA00010913"/>
    </source>
</evidence>
<dbReference type="PANTHER" id="PTHR12815">
    <property type="entry name" value="SORTING AND ASSEMBLY MACHINERY SAMM50 PROTEIN FAMILY MEMBER"/>
    <property type="match status" value="1"/>
</dbReference>
<evidence type="ECO:0000313" key="9">
    <source>
        <dbReference type="Proteomes" id="UP000663131"/>
    </source>
</evidence>
<feature type="domain" description="Bacterial surface antigen (D15)" evidence="7">
    <location>
        <begin position="171"/>
        <end position="477"/>
    </location>
</feature>
<dbReference type="Gene3D" id="2.40.160.50">
    <property type="entry name" value="membrane protein fhac: a member of the omp85/tpsb transporter family"/>
    <property type="match status" value="1"/>
</dbReference>
<evidence type="ECO:0000256" key="3">
    <source>
        <dbReference type="ARBA" id="ARBA00022452"/>
    </source>
</evidence>
<comment type="similarity">
    <text evidence="2">Belongs to the SAM50/omp85 family.</text>
</comment>
<dbReference type="RefSeq" id="XP_041138295.1">
    <property type="nucleotide sequence ID" value="XM_041280504.1"/>
</dbReference>
<sequence length="513" mass="57730">MTNGKNFTEDFMESFSTDESNPKAPRENLAWQQQNSVAEYNKNVFNDLLTENKTRPVRVQRVNVVGCGKNFRDSFLQRQLEPLLNHNEHLTMQDFLKNVDLTTTNFTKTNTIRNIGLSIAMPQTKSPFTSSDTLEIIPTLNVLPVKRFFMKVGTDVGNGEGDGYLALQWKNIFGGGEFISFDTSMSSNRIGAKNRSQNLVSFSMPINNSPNLKWTTIGYQSSRLIDYTTYHEEFALGVTNRLSTNYYPAEKKLNHELSFENLLRGINMAYSPNNYRGNSLINDFFLLNAGHSLKSSLTYSVQYDSRNSPTVPHQGQYVKVSSEFSLLPGNRYIKSCLDTMSAYPISNTASVNLSLKSGIINKFNINPVNPLDKFHLGGPNDVRGFMLSGMGPKQMGMSIGGDAFFAAGASLINKIPYAPNDSNFKMHSFVNVGKLINISKKTHVAKELTTNVDMSIGLGIVYAHPAARLELNYVLPMWHIKVKMLELVYSGESDFLSYKYFHRFNEYACMTEK</sequence>
<protein>
    <recommendedName>
        <fullName evidence="7">Bacterial surface antigen (D15) domain-containing protein</fullName>
    </recommendedName>
</protein>
<organism evidence="8 9">
    <name type="scientific">Dekkera bruxellensis</name>
    <name type="common">Brettanomyces custersii</name>
    <dbReference type="NCBI Taxonomy" id="5007"/>
    <lineage>
        <taxon>Eukaryota</taxon>
        <taxon>Fungi</taxon>
        <taxon>Dikarya</taxon>
        <taxon>Ascomycota</taxon>
        <taxon>Saccharomycotina</taxon>
        <taxon>Pichiomycetes</taxon>
        <taxon>Pichiales</taxon>
        <taxon>Pichiaceae</taxon>
        <taxon>Brettanomyces</taxon>
    </lineage>
</organism>
<evidence type="ECO:0000256" key="1">
    <source>
        <dbReference type="ARBA" id="ARBA00004374"/>
    </source>
</evidence>
<evidence type="ECO:0000259" key="7">
    <source>
        <dbReference type="Pfam" id="PF01103"/>
    </source>
</evidence>
<evidence type="ECO:0000256" key="5">
    <source>
        <dbReference type="ARBA" id="ARBA00023136"/>
    </source>
</evidence>
<dbReference type="GeneID" id="64573890"/>
<comment type="subcellular location">
    <subcellularLocation>
        <location evidence="1">Mitochondrion outer membrane</location>
        <topology evidence="1">Multi-pass membrane protein</topology>
    </subcellularLocation>
</comment>
<dbReference type="GO" id="GO:0045040">
    <property type="term" value="P:protein insertion into mitochondrial outer membrane"/>
    <property type="evidence" value="ECO:0007669"/>
    <property type="project" value="TreeGrafter"/>
</dbReference>
<evidence type="ECO:0000256" key="6">
    <source>
        <dbReference type="SAM" id="MobiDB-lite"/>
    </source>
</evidence>
<feature type="region of interest" description="Disordered" evidence="6">
    <location>
        <begin position="1"/>
        <end position="27"/>
    </location>
</feature>
<proteinExistence type="inferred from homology"/>
<accession>A0A871RFN8</accession>
<dbReference type="Pfam" id="PF01103">
    <property type="entry name" value="Omp85"/>
    <property type="match status" value="1"/>
</dbReference>
<dbReference type="Proteomes" id="UP000663131">
    <property type="component" value="Chromosome 9"/>
</dbReference>
<name>A0A871RFN8_DEKBR</name>